<organism evidence="1 2">
    <name type="scientific">Paramuricea clavata</name>
    <name type="common">Red gorgonian</name>
    <name type="synonym">Violescent sea-whip</name>
    <dbReference type="NCBI Taxonomy" id="317549"/>
    <lineage>
        <taxon>Eukaryota</taxon>
        <taxon>Metazoa</taxon>
        <taxon>Cnidaria</taxon>
        <taxon>Anthozoa</taxon>
        <taxon>Octocorallia</taxon>
        <taxon>Malacalcyonacea</taxon>
        <taxon>Plexauridae</taxon>
        <taxon>Paramuricea</taxon>
    </lineage>
</organism>
<evidence type="ECO:0000313" key="2">
    <source>
        <dbReference type="Proteomes" id="UP001152795"/>
    </source>
</evidence>
<dbReference type="Proteomes" id="UP001152795">
    <property type="component" value="Unassembled WGS sequence"/>
</dbReference>
<protein>
    <submittedName>
        <fullName evidence="1">Uncharacterized protein</fullName>
    </submittedName>
</protein>
<name>A0A6S7KRP4_PARCT</name>
<sequence>MRDCSGSTAAVCTATQLSTGSLQTTPLPGCEYCTTLSTGTDVKTPAKSSSGSSSLQLTIIIVCVILLIVIVLLVVIFLLYRRRALCFGKMKQRNTTVRVELQNVENSQEPAY</sequence>
<evidence type="ECO:0000313" key="1">
    <source>
        <dbReference type="EMBL" id="CAB4044860.1"/>
    </source>
</evidence>
<accession>A0A6S7KRP4</accession>
<dbReference type="AlphaFoldDB" id="A0A6S7KRP4"/>
<reference evidence="1" key="1">
    <citation type="submission" date="2020-04" db="EMBL/GenBank/DDBJ databases">
        <authorList>
            <person name="Alioto T."/>
            <person name="Alioto T."/>
            <person name="Gomez Garrido J."/>
        </authorList>
    </citation>
    <scope>NUCLEOTIDE SEQUENCE</scope>
    <source>
        <strain evidence="1">A484AB</strain>
    </source>
</reference>
<comment type="caution">
    <text evidence="1">The sequence shown here is derived from an EMBL/GenBank/DDBJ whole genome shotgun (WGS) entry which is preliminary data.</text>
</comment>
<gene>
    <name evidence="1" type="ORF">PACLA_8A077528</name>
</gene>
<dbReference type="EMBL" id="CACRXK020036582">
    <property type="protein sequence ID" value="CAB4044860.1"/>
    <property type="molecule type" value="Genomic_DNA"/>
</dbReference>
<keyword evidence="2" id="KW-1185">Reference proteome</keyword>
<proteinExistence type="predicted"/>